<dbReference type="AlphaFoldDB" id="A0A8E4H4E8"/>
<dbReference type="InterPro" id="IPR007470">
    <property type="entry name" value="HemX"/>
</dbReference>
<keyword evidence="1" id="KW-0812">Transmembrane</keyword>
<reference evidence="2" key="1">
    <citation type="submission" date="2020-10" db="EMBL/GenBank/DDBJ databases">
        <authorList>
            <person name="Szabo G."/>
        </authorList>
    </citation>
    <scope>NUCLEOTIDE SEQUENCE</scope>
    <source>
        <strain evidence="2">PROFFT</strain>
    </source>
</reference>
<gene>
    <name evidence="2" type="primary">hemX</name>
    <name evidence="2" type="ORF">PROFFT_A_06960</name>
</gene>
<keyword evidence="2" id="KW-0808">Transferase</keyword>
<dbReference type="EC" id="2.1.1.107" evidence="2"/>
<evidence type="ECO:0000313" key="2">
    <source>
        <dbReference type="EMBL" id="CAD6513149.1"/>
    </source>
</evidence>
<dbReference type="Proteomes" id="UP000683585">
    <property type="component" value="Chromosome"/>
</dbReference>
<dbReference type="KEGG" id="ptf:PROFFT_A_06960"/>
<name>A0A8E4H4E8_9ENTR</name>
<protein>
    <submittedName>
        <fullName evidence="2">Uroporphyrinogen-III C-methyltransferase</fullName>
        <ecNumber evidence="2">2.1.1.107</ecNumber>
    </submittedName>
</protein>
<keyword evidence="1" id="KW-1133">Transmembrane helix</keyword>
<dbReference type="GO" id="GO:0032259">
    <property type="term" value="P:methylation"/>
    <property type="evidence" value="ECO:0007669"/>
    <property type="project" value="UniProtKB-KW"/>
</dbReference>
<dbReference type="EMBL" id="LR890047">
    <property type="protein sequence ID" value="CAD6513149.1"/>
    <property type="molecule type" value="Genomic_DNA"/>
</dbReference>
<dbReference type="RefSeq" id="WP_216782440.1">
    <property type="nucleotide sequence ID" value="NZ_LR890047.1"/>
</dbReference>
<proteinExistence type="predicted"/>
<sequence>MKEESPKKNKIGTTVTLALLIVIIALTSLMSYHTQKQDLDRNVKNNKISKQLTIMHQKQLRKNSFIKTLMNRQHKILNLPYHVKISLLRQYKNIQNKVVYFSASHQGHWLSEKSDFLIKISSYQPFKDQGIINVGNYLINSSDTLANMTDNRLFNLFLNMPQENSSLAILSSISFDAIIIKINQLSNQADQLRLAYTNRNKKLIEEKEVGMEVSDSINDWRQNLLKIWNQLLSDFLTVERRNNNELMLSLNHRIYLYENIRSKLLSAAQEVFLRQNIAYHQSIETVLKWVRDYCDMDDFNTKKFLSQLEELNQYSIEIGITAGVRDQA</sequence>
<keyword evidence="1" id="KW-0472">Membrane</keyword>
<accession>A0A8E4H4E8</accession>
<organism evidence="2 3">
    <name type="scientific">Candidatus Profftia tarda</name>
    <dbReference type="NCBI Taxonomy" id="1177216"/>
    <lineage>
        <taxon>Bacteria</taxon>
        <taxon>Pseudomonadati</taxon>
        <taxon>Pseudomonadota</taxon>
        <taxon>Gammaproteobacteria</taxon>
        <taxon>Enterobacterales</taxon>
        <taxon>Enterobacteriaceae</taxon>
        <taxon>Candidatus Profftia</taxon>
    </lineage>
</organism>
<dbReference type="PANTHER" id="PTHR38043">
    <property type="entry name" value="PROTEIN HEMX"/>
    <property type="match status" value="1"/>
</dbReference>
<evidence type="ECO:0000256" key="1">
    <source>
        <dbReference type="SAM" id="Phobius"/>
    </source>
</evidence>
<evidence type="ECO:0000313" key="3">
    <source>
        <dbReference type="Proteomes" id="UP000683585"/>
    </source>
</evidence>
<dbReference type="Pfam" id="PF04375">
    <property type="entry name" value="HemX"/>
    <property type="match status" value="1"/>
</dbReference>
<keyword evidence="2" id="KW-0489">Methyltransferase</keyword>
<keyword evidence="3" id="KW-1185">Reference proteome</keyword>
<dbReference type="GO" id="GO:0004851">
    <property type="term" value="F:uroporphyrin-III C-methyltransferase activity"/>
    <property type="evidence" value="ECO:0007669"/>
    <property type="project" value="UniProtKB-EC"/>
</dbReference>
<feature type="transmembrane region" description="Helical" evidence="1">
    <location>
        <begin position="12"/>
        <end position="32"/>
    </location>
</feature>
<dbReference type="PANTHER" id="PTHR38043:SF1">
    <property type="entry name" value="PROTEIN HEMX"/>
    <property type="match status" value="1"/>
</dbReference>